<evidence type="ECO:0000256" key="5">
    <source>
        <dbReference type="ARBA" id="ARBA00022801"/>
    </source>
</evidence>
<sequence>LFSAHAYKHAQISRSLTQSRWSRIIPKCKTNIFKFVYNYCNLILIVIKDRALYHLLILEWHLMKMHTALLPSLLLLLLTAAEVPGAAATSASCGYNGCPAAVPRRVNLHIVPHTHDDVGWLRTVDQYYYYRVQFILDNVIRELSLDSKRKFTYVEMAFFYRWWREQSNSTRDQVRQLVANGQLHFAQGGWCMNDEATTHYADIVDQQTLGMRFLNDTFGDCARPRVGWQIDPFGHSKEFAALLAQMGLDAFYFARIHFLDEVQRVITRRMQFVWHASRDLGSPSADIFAGDFVSGYCYPPGTNYEGGDQPVQDDPQLHDFNVAEAVRKFIVQVDLLRLAHRTSHLLLTMGCDFAYENARKNFKIIDKLIAAVNANTSQHNLTAYYSSPDCYTKAVNDEGLAYAVKTGDFFPYASGPNSYWTGFYSSRPALKRLVRWASGHLQAVKQLAAVGPAVLGDASERLDRLRQAQGVAQHHDAVAGTEKQAVAFDYALRLSDGIASSDPLWQARLAQLQFGNLSQRDALRACELLNASYCPVSELATGRFFVTFYNPASRLSWHSARLPVTGRYYRVLDEAGAPVTSQTIPVNNGTLRVPERNLSIAVNELAFFVASIPPLGYAVYSVEPCNSTDPGASVFTPILPTTNAGRSASEISVGLAFYIGMRGNSSGEQFRPSGAYVFRPTTDRPQTLSARIQAQVIGPVVNETHFNYNDWAYLVTRQYPGASSNYLEAESTVGPLPLDDGVGREVVAVYSADGLSASSGEFLVDSNGRQLMRARRDPSRPEAAQFRPANAIVSVADAARQLTVLTDRAAAASSRPAEGQLSVMLHRVTLDDDGFGVGEALRERGSDGRGLVVKTSHWYFLAEPAASADRYRLLASQRHRSPLVTFSLLQPRSAWCQWSALTAPLPDSVQILTLEPWRQSPDRLLLRLENIFQANESSAHSGPVTVDLGATFSAFAILDAVELNLSANQRLADQTRLKWRSMQTEAVDQQPRRGPLTKSLEMTLRPMEIRTFEIRVAYKGGTL</sequence>
<dbReference type="AlphaFoldDB" id="A0A267FDE4"/>
<evidence type="ECO:0000256" key="9">
    <source>
        <dbReference type="ARBA" id="ARBA00023295"/>
    </source>
</evidence>
<comment type="similarity">
    <text evidence="2 10">Belongs to the glycosyl hydrolase 38 family.</text>
</comment>
<dbReference type="InterPro" id="IPR000602">
    <property type="entry name" value="Glyco_hydro_38_N"/>
</dbReference>
<dbReference type="SUPFAM" id="SSF88713">
    <property type="entry name" value="Glycoside hydrolase/deacetylase"/>
    <property type="match status" value="1"/>
</dbReference>
<evidence type="ECO:0000256" key="10">
    <source>
        <dbReference type="RuleBase" id="RU361199"/>
    </source>
</evidence>
<keyword evidence="8" id="KW-0325">Glycoprotein</keyword>
<dbReference type="InterPro" id="IPR011330">
    <property type="entry name" value="Glyco_hydro/deAcase_b/a-brl"/>
</dbReference>
<dbReference type="GO" id="GO:0030246">
    <property type="term" value="F:carbohydrate binding"/>
    <property type="evidence" value="ECO:0007669"/>
    <property type="project" value="InterPro"/>
</dbReference>
<dbReference type="InterPro" id="IPR037094">
    <property type="entry name" value="Glyco_hydro_38_cen_sf"/>
</dbReference>
<dbReference type="InterPro" id="IPR015341">
    <property type="entry name" value="Glyco_hydro_38_cen"/>
</dbReference>
<dbReference type="EMBL" id="NIVC01001135">
    <property type="protein sequence ID" value="PAA71810.1"/>
    <property type="molecule type" value="Genomic_DNA"/>
</dbReference>
<dbReference type="InterPro" id="IPR013780">
    <property type="entry name" value="Glyco_hydro_b"/>
</dbReference>
<proteinExistence type="inferred from homology"/>
<evidence type="ECO:0000256" key="3">
    <source>
        <dbReference type="ARBA" id="ARBA00012752"/>
    </source>
</evidence>
<dbReference type="Gene3D" id="2.60.40.1360">
    <property type="match status" value="1"/>
</dbReference>
<evidence type="ECO:0000256" key="2">
    <source>
        <dbReference type="ARBA" id="ARBA00009792"/>
    </source>
</evidence>
<dbReference type="GO" id="GO:0046872">
    <property type="term" value="F:metal ion binding"/>
    <property type="evidence" value="ECO:0007669"/>
    <property type="project" value="UniProtKB-KW"/>
</dbReference>
<evidence type="ECO:0000256" key="1">
    <source>
        <dbReference type="ARBA" id="ARBA00000365"/>
    </source>
</evidence>
<keyword evidence="6 10" id="KW-0862">Zinc</keyword>
<evidence type="ECO:0000256" key="8">
    <source>
        <dbReference type="ARBA" id="ARBA00023180"/>
    </source>
</evidence>
<feature type="non-terminal residue" evidence="12">
    <location>
        <position position="1"/>
    </location>
</feature>
<comment type="caution">
    <text evidence="12">The sequence shown here is derived from an EMBL/GenBank/DDBJ whole genome shotgun (WGS) entry which is preliminary data.</text>
</comment>
<keyword evidence="7" id="KW-1015">Disulfide bond</keyword>
<evidence type="ECO:0000256" key="6">
    <source>
        <dbReference type="ARBA" id="ARBA00022833"/>
    </source>
</evidence>
<dbReference type="InterPro" id="IPR041147">
    <property type="entry name" value="GH38_C"/>
</dbReference>
<dbReference type="SUPFAM" id="SSF74650">
    <property type="entry name" value="Galactose mutarotase-like"/>
    <property type="match status" value="1"/>
</dbReference>
<dbReference type="Proteomes" id="UP000215902">
    <property type="component" value="Unassembled WGS sequence"/>
</dbReference>
<dbReference type="PANTHER" id="PTHR11607:SF3">
    <property type="entry name" value="LYSOSOMAL ALPHA-MANNOSIDASE"/>
    <property type="match status" value="1"/>
</dbReference>
<dbReference type="Gene3D" id="2.60.40.1180">
    <property type="entry name" value="Golgi alpha-mannosidase II"/>
    <property type="match status" value="1"/>
</dbReference>
<dbReference type="PANTHER" id="PTHR11607">
    <property type="entry name" value="ALPHA-MANNOSIDASE"/>
    <property type="match status" value="1"/>
</dbReference>
<dbReference type="InterPro" id="IPR011682">
    <property type="entry name" value="Glyco_hydro_38_C"/>
</dbReference>
<gene>
    <name evidence="12" type="ORF">BOX15_Mlig031459g1</name>
</gene>
<dbReference type="GO" id="GO:0005764">
    <property type="term" value="C:lysosome"/>
    <property type="evidence" value="ECO:0007669"/>
    <property type="project" value="TreeGrafter"/>
</dbReference>
<dbReference type="InterPro" id="IPR011013">
    <property type="entry name" value="Gal_mutarotase_sf_dom"/>
</dbReference>
<dbReference type="SUPFAM" id="SSF88688">
    <property type="entry name" value="Families 57/38 glycoside transferase middle domain"/>
    <property type="match status" value="1"/>
</dbReference>
<keyword evidence="5 10" id="KW-0378">Hydrolase</keyword>
<dbReference type="OrthoDB" id="2016903at2759"/>
<dbReference type="GO" id="GO:0006013">
    <property type="term" value="P:mannose metabolic process"/>
    <property type="evidence" value="ECO:0007669"/>
    <property type="project" value="InterPro"/>
</dbReference>
<keyword evidence="13" id="KW-1185">Reference proteome</keyword>
<dbReference type="Pfam" id="PF01074">
    <property type="entry name" value="Glyco_hydro_38N"/>
    <property type="match status" value="1"/>
</dbReference>
<dbReference type="Gene3D" id="1.20.1270.50">
    <property type="entry name" value="Glycoside hydrolase family 38, central domain"/>
    <property type="match status" value="2"/>
</dbReference>
<organism evidence="12 13">
    <name type="scientific">Macrostomum lignano</name>
    <dbReference type="NCBI Taxonomy" id="282301"/>
    <lineage>
        <taxon>Eukaryota</taxon>
        <taxon>Metazoa</taxon>
        <taxon>Spiralia</taxon>
        <taxon>Lophotrochozoa</taxon>
        <taxon>Platyhelminthes</taxon>
        <taxon>Rhabditophora</taxon>
        <taxon>Macrostomorpha</taxon>
        <taxon>Macrostomida</taxon>
        <taxon>Macrostomidae</taxon>
        <taxon>Macrostomum</taxon>
    </lineage>
</organism>
<protein>
    <recommendedName>
        <fullName evidence="3 10">Alpha-mannosidase</fullName>
        <ecNumber evidence="10">3.2.1.-</ecNumber>
    </recommendedName>
</protein>
<dbReference type="CDD" id="cd10810">
    <property type="entry name" value="GH38N_AMII_LAM_like"/>
    <property type="match status" value="1"/>
</dbReference>
<accession>A0A267FDE4</accession>
<comment type="catalytic activity">
    <reaction evidence="1">
        <text>Hydrolysis of terminal, non-reducing alpha-D-mannose residues in alpha-D-mannosides.</text>
        <dbReference type="EC" id="3.2.1.24"/>
    </reaction>
</comment>
<evidence type="ECO:0000313" key="12">
    <source>
        <dbReference type="EMBL" id="PAA71810.1"/>
    </source>
</evidence>
<comment type="cofactor">
    <cofactor evidence="10">
        <name>Zn(2+)</name>
        <dbReference type="ChEBI" id="CHEBI:29105"/>
    </cofactor>
    <text evidence="10">Binds 1 zinc ion per subunit.</text>
</comment>
<dbReference type="STRING" id="282301.A0A267FDE4"/>
<evidence type="ECO:0000259" key="11">
    <source>
        <dbReference type="SMART" id="SM00872"/>
    </source>
</evidence>
<dbReference type="Gene3D" id="2.70.98.30">
    <property type="entry name" value="Golgi alpha-mannosidase II, domain 4"/>
    <property type="match status" value="1"/>
</dbReference>
<dbReference type="Pfam" id="PF07748">
    <property type="entry name" value="Glyco_hydro_38C"/>
    <property type="match status" value="1"/>
</dbReference>
<dbReference type="Gene3D" id="3.20.110.10">
    <property type="entry name" value="Glycoside hydrolase 38, N terminal domain"/>
    <property type="match status" value="1"/>
</dbReference>
<dbReference type="InterPro" id="IPR050843">
    <property type="entry name" value="Glycosyl_Hydrlase_38"/>
</dbReference>
<keyword evidence="4 10" id="KW-0479">Metal-binding</keyword>
<dbReference type="InterPro" id="IPR027291">
    <property type="entry name" value="Glyco_hydro_38_N_sf"/>
</dbReference>
<keyword evidence="9 10" id="KW-0326">Glycosidase</keyword>
<evidence type="ECO:0000256" key="7">
    <source>
        <dbReference type="ARBA" id="ARBA00023157"/>
    </source>
</evidence>
<dbReference type="Pfam" id="PF17677">
    <property type="entry name" value="Glyco_hydro38C2"/>
    <property type="match status" value="1"/>
</dbReference>
<dbReference type="EC" id="3.2.1.-" evidence="10"/>
<dbReference type="SMART" id="SM00872">
    <property type="entry name" value="Alpha-mann_mid"/>
    <property type="match status" value="1"/>
</dbReference>
<dbReference type="FunFam" id="1.20.1270.50:FF:000003">
    <property type="entry name" value="Alpha-mannosidase"/>
    <property type="match status" value="1"/>
</dbReference>
<dbReference type="GO" id="GO:0004559">
    <property type="term" value="F:alpha-mannosidase activity"/>
    <property type="evidence" value="ECO:0007669"/>
    <property type="project" value="UniProtKB-EC"/>
</dbReference>
<evidence type="ECO:0000313" key="13">
    <source>
        <dbReference type="Proteomes" id="UP000215902"/>
    </source>
</evidence>
<name>A0A267FDE4_9PLAT</name>
<dbReference type="FunFam" id="1.20.1270.50:FF:000002">
    <property type="entry name" value="Alpha-mannosidase"/>
    <property type="match status" value="1"/>
</dbReference>
<evidence type="ECO:0000256" key="4">
    <source>
        <dbReference type="ARBA" id="ARBA00022723"/>
    </source>
</evidence>
<reference evidence="12 13" key="1">
    <citation type="submission" date="2017-06" db="EMBL/GenBank/DDBJ databases">
        <title>A platform for efficient transgenesis in Macrostomum lignano, a flatworm model organism for stem cell research.</title>
        <authorList>
            <person name="Berezikov E."/>
        </authorList>
    </citation>
    <scope>NUCLEOTIDE SEQUENCE [LARGE SCALE GENOMIC DNA]</scope>
    <source>
        <strain evidence="12">DV1</strain>
        <tissue evidence="12">Whole organism</tissue>
    </source>
</reference>
<feature type="domain" description="Glycoside hydrolase family 38 central" evidence="11">
    <location>
        <begin position="418"/>
        <end position="494"/>
    </location>
</feature>
<dbReference type="InterPro" id="IPR028995">
    <property type="entry name" value="Glyco_hydro_57/38_cen_sf"/>
</dbReference>
<dbReference type="Pfam" id="PF09261">
    <property type="entry name" value="Alpha-mann_mid"/>
    <property type="match status" value="1"/>
</dbReference>